<dbReference type="Proteomes" id="UP001230649">
    <property type="component" value="Unassembled WGS sequence"/>
</dbReference>
<protein>
    <submittedName>
        <fullName evidence="1">Uncharacterized protein</fullName>
    </submittedName>
</protein>
<proteinExistence type="predicted"/>
<sequence>MSNVRPKESYNLDDVVKENKGKMEYTYLGKSGLRVSKICLGMMSYGDKRWGEWIIEEEESLPLIKAAYDAGINFFDTADIYSNGVSEVITGKAIKKFDLPRNEIVVATKLFGTVARNWEKCIGVEKDVLEKEYRHANNGGLSRKHIFDAVDASLKRLDVEYIDLLQIHRADPHVPYEETMRALHDVVQSGKVRYIGASSMWAWQFMEYNMIARMNGWTEFISMQNFYAASYRNEEQEMLPCCKKLGVGVIPWSPLAGGLLTRPPKEFGETSRGKVKISQAQQCDTDVAGAIEKVANRLQLPMAQVACAWVLKNPLITAPIIGISNARSLDDALKAIHVKLSDEDVKEIEDAYSVRPNQGFS</sequence>
<dbReference type="EMBL" id="JASBWS010000119">
    <property type="protein sequence ID" value="KAJ9095853.1"/>
    <property type="molecule type" value="Genomic_DNA"/>
</dbReference>
<reference evidence="1" key="1">
    <citation type="submission" date="2023-04" db="EMBL/GenBank/DDBJ databases">
        <title>Draft Genome sequencing of Naganishia species isolated from polar environments using Oxford Nanopore Technology.</title>
        <authorList>
            <person name="Leo P."/>
            <person name="Venkateswaran K."/>
        </authorList>
    </citation>
    <scope>NUCLEOTIDE SEQUENCE</scope>
    <source>
        <strain evidence="1">MNA-CCFEE 5262</strain>
    </source>
</reference>
<evidence type="ECO:0000313" key="1">
    <source>
        <dbReference type="EMBL" id="KAJ9095853.1"/>
    </source>
</evidence>
<keyword evidence="2" id="KW-1185">Reference proteome</keyword>
<organism evidence="1 2">
    <name type="scientific">Naganishia adeliensis</name>
    <dbReference type="NCBI Taxonomy" id="92952"/>
    <lineage>
        <taxon>Eukaryota</taxon>
        <taxon>Fungi</taxon>
        <taxon>Dikarya</taxon>
        <taxon>Basidiomycota</taxon>
        <taxon>Agaricomycotina</taxon>
        <taxon>Tremellomycetes</taxon>
        <taxon>Filobasidiales</taxon>
        <taxon>Filobasidiaceae</taxon>
        <taxon>Naganishia</taxon>
    </lineage>
</organism>
<accession>A0ACC2V9V5</accession>
<evidence type="ECO:0000313" key="2">
    <source>
        <dbReference type="Proteomes" id="UP001230649"/>
    </source>
</evidence>
<comment type="caution">
    <text evidence="1">The sequence shown here is derived from an EMBL/GenBank/DDBJ whole genome shotgun (WGS) entry which is preliminary data.</text>
</comment>
<name>A0ACC2V9V5_9TREE</name>
<gene>
    <name evidence="1" type="ORF">QFC20_006562</name>
</gene>